<protein>
    <submittedName>
        <fullName evidence="1">Uncharacterized protein</fullName>
    </submittedName>
</protein>
<name>A0A2S9XYG6_9BACT</name>
<organism evidence="1 2">
    <name type="scientific">Enhygromyxa salina</name>
    <dbReference type="NCBI Taxonomy" id="215803"/>
    <lineage>
        <taxon>Bacteria</taxon>
        <taxon>Pseudomonadati</taxon>
        <taxon>Myxococcota</taxon>
        <taxon>Polyangia</taxon>
        <taxon>Nannocystales</taxon>
        <taxon>Nannocystaceae</taxon>
        <taxon>Enhygromyxa</taxon>
    </lineage>
</organism>
<evidence type="ECO:0000313" key="1">
    <source>
        <dbReference type="EMBL" id="PRP97883.1"/>
    </source>
</evidence>
<dbReference type="OrthoDB" id="5523087at2"/>
<sequence>MTIEYASPRLACAVVDDVHLAVHGPDDPDATDWEGYLGAARKILETYETPRVLVYTLGGGPSGTQRSMLNKINEGLSPRVAVMLESRMARGTVTALSWFNPSIKAFSLTEIDKALAHLELTGDVAGRVKRQLDRLKIALNESSRG</sequence>
<comment type="caution">
    <text evidence="1">The sequence shown here is derived from an EMBL/GenBank/DDBJ whole genome shotgun (WGS) entry which is preliminary data.</text>
</comment>
<dbReference type="Proteomes" id="UP000237968">
    <property type="component" value="Unassembled WGS sequence"/>
</dbReference>
<evidence type="ECO:0000313" key="2">
    <source>
        <dbReference type="Proteomes" id="UP000237968"/>
    </source>
</evidence>
<keyword evidence="2" id="KW-1185">Reference proteome</keyword>
<accession>A0A2S9XYG6</accession>
<reference evidence="1 2" key="1">
    <citation type="submission" date="2018-03" db="EMBL/GenBank/DDBJ databases">
        <title>Draft Genome Sequences of the Obligatory Marine Myxobacteria Enhygromyxa salina SWB005.</title>
        <authorList>
            <person name="Poehlein A."/>
            <person name="Moghaddam J.A."/>
            <person name="Harms H."/>
            <person name="Alanjari M."/>
            <person name="Koenig G.M."/>
            <person name="Daniel R."/>
            <person name="Schaeberle T.F."/>
        </authorList>
    </citation>
    <scope>NUCLEOTIDE SEQUENCE [LARGE SCALE GENOMIC DNA]</scope>
    <source>
        <strain evidence="1 2">SWB005</strain>
    </source>
</reference>
<dbReference type="AlphaFoldDB" id="A0A2S9XYG6"/>
<proteinExistence type="predicted"/>
<gene>
    <name evidence="1" type="ORF">ENSA5_31160</name>
</gene>
<dbReference type="EMBL" id="PVNK01000148">
    <property type="protein sequence ID" value="PRP97883.1"/>
    <property type="molecule type" value="Genomic_DNA"/>
</dbReference>